<dbReference type="Gene3D" id="1.10.10.10">
    <property type="entry name" value="Winged helix-like DNA-binding domain superfamily/Winged helix DNA-binding domain"/>
    <property type="match status" value="1"/>
</dbReference>
<evidence type="ECO:0000256" key="2">
    <source>
        <dbReference type="ARBA" id="ARBA00023015"/>
    </source>
</evidence>
<sequence length="110" mass="12196">MLSASPEPLTPGEVRDRLDPAGALSYSTVVTTLTRLYENGALQRHRDGRAFRYSAVSNAAGLVADRMSRLLAGEPDRTSVLRRFVSTLDSGDEQILRDLLRDHPDQKMPE</sequence>
<dbReference type="EMBL" id="BOPG01000063">
    <property type="protein sequence ID" value="GIJ61047.1"/>
    <property type="molecule type" value="Genomic_DNA"/>
</dbReference>
<feature type="region of interest" description="Disordered" evidence="5">
    <location>
        <begin position="1"/>
        <end position="21"/>
    </location>
</feature>
<protein>
    <recommendedName>
        <fullName evidence="8">Transcriptional regulator</fullName>
    </recommendedName>
</protein>
<evidence type="ECO:0000256" key="5">
    <source>
        <dbReference type="SAM" id="MobiDB-lite"/>
    </source>
</evidence>
<evidence type="ECO:0000256" key="4">
    <source>
        <dbReference type="ARBA" id="ARBA00023163"/>
    </source>
</evidence>
<name>A0A8J4E6P6_9ACTN</name>
<gene>
    <name evidence="6" type="ORF">Vau01_085630</name>
</gene>
<dbReference type="GO" id="GO:0003677">
    <property type="term" value="F:DNA binding"/>
    <property type="evidence" value="ECO:0007669"/>
    <property type="project" value="UniProtKB-KW"/>
</dbReference>
<organism evidence="6 7">
    <name type="scientific">Virgisporangium aurantiacum</name>
    <dbReference type="NCBI Taxonomy" id="175570"/>
    <lineage>
        <taxon>Bacteria</taxon>
        <taxon>Bacillati</taxon>
        <taxon>Actinomycetota</taxon>
        <taxon>Actinomycetes</taxon>
        <taxon>Micromonosporales</taxon>
        <taxon>Micromonosporaceae</taxon>
        <taxon>Virgisporangium</taxon>
    </lineage>
</organism>
<evidence type="ECO:0000256" key="3">
    <source>
        <dbReference type="ARBA" id="ARBA00023125"/>
    </source>
</evidence>
<evidence type="ECO:0000256" key="1">
    <source>
        <dbReference type="ARBA" id="ARBA00011046"/>
    </source>
</evidence>
<accession>A0A8J4E6P6</accession>
<dbReference type="AlphaFoldDB" id="A0A8J4E6P6"/>
<evidence type="ECO:0008006" key="8">
    <source>
        <dbReference type="Google" id="ProtNLM"/>
    </source>
</evidence>
<dbReference type="Pfam" id="PF03965">
    <property type="entry name" value="Penicillinase_R"/>
    <property type="match status" value="1"/>
</dbReference>
<reference evidence="6" key="1">
    <citation type="submission" date="2021-01" db="EMBL/GenBank/DDBJ databases">
        <title>Whole genome shotgun sequence of Virgisporangium aurantiacum NBRC 16421.</title>
        <authorList>
            <person name="Komaki H."/>
            <person name="Tamura T."/>
        </authorList>
    </citation>
    <scope>NUCLEOTIDE SEQUENCE</scope>
    <source>
        <strain evidence="6">NBRC 16421</strain>
    </source>
</reference>
<dbReference type="InterPro" id="IPR036390">
    <property type="entry name" value="WH_DNA-bd_sf"/>
</dbReference>
<proteinExistence type="inferred from homology"/>
<dbReference type="SUPFAM" id="SSF46785">
    <property type="entry name" value="Winged helix' DNA-binding domain"/>
    <property type="match status" value="1"/>
</dbReference>
<comment type="similarity">
    <text evidence="1">Belongs to the BlaI transcriptional regulatory family.</text>
</comment>
<evidence type="ECO:0000313" key="6">
    <source>
        <dbReference type="EMBL" id="GIJ61047.1"/>
    </source>
</evidence>
<keyword evidence="2" id="KW-0805">Transcription regulation</keyword>
<dbReference type="InterPro" id="IPR036388">
    <property type="entry name" value="WH-like_DNA-bd_sf"/>
</dbReference>
<dbReference type="InterPro" id="IPR005650">
    <property type="entry name" value="BlaI_family"/>
</dbReference>
<keyword evidence="4" id="KW-0804">Transcription</keyword>
<keyword evidence="3" id="KW-0238">DNA-binding</keyword>
<comment type="caution">
    <text evidence="6">The sequence shown here is derived from an EMBL/GenBank/DDBJ whole genome shotgun (WGS) entry which is preliminary data.</text>
</comment>
<dbReference type="GO" id="GO:0045892">
    <property type="term" value="P:negative regulation of DNA-templated transcription"/>
    <property type="evidence" value="ECO:0007669"/>
    <property type="project" value="InterPro"/>
</dbReference>
<evidence type="ECO:0000313" key="7">
    <source>
        <dbReference type="Proteomes" id="UP000612585"/>
    </source>
</evidence>
<keyword evidence="7" id="KW-1185">Reference proteome</keyword>
<dbReference type="Proteomes" id="UP000612585">
    <property type="component" value="Unassembled WGS sequence"/>
</dbReference>